<dbReference type="Proteomes" id="UP000752814">
    <property type="component" value="Unassembled WGS sequence"/>
</dbReference>
<feature type="transmembrane region" description="Helical" evidence="1">
    <location>
        <begin position="113"/>
        <end position="134"/>
    </location>
</feature>
<comment type="caution">
    <text evidence="2">The sequence shown here is derived from an EMBL/GenBank/DDBJ whole genome shotgun (WGS) entry which is preliminary data.</text>
</comment>
<gene>
    <name evidence="2" type="ORF">A3207_08810</name>
</gene>
<sequence>MNPSGRRKRLKNKDKINLQLIDERYMMVDVERRKALLWRSVASIILLFGLMIFMVCWVLLASPDMSNAVNAAVTLIAVLVAVGALISIWITWSISFPVPVQPGYYHSNRKIRAVTAGVCLIIWAVFGIMWIIFFSGDYSIFQNTGILLAATVVILGVGWVASEIGRH</sequence>
<reference evidence="2" key="1">
    <citation type="submission" date="2016-03" db="EMBL/GenBank/DDBJ databases">
        <authorList>
            <person name="Borrel G."/>
            <person name="Mccann A."/>
            <person name="O'Toole P.W."/>
        </authorList>
    </citation>
    <scope>NUCLEOTIDE SEQUENCE</scope>
    <source>
        <strain evidence="2">183</strain>
    </source>
</reference>
<name>A0A8J8TEI9_9ARCH</name>
<keyword evidence="1" id="KW-0472">Membrane</keyword>
<accession>A0A8J8TEI9</accession>
<evidence type="ECO:0000313" key="3">
    <source>
        <dbReference type="Proteomes" id="UP000752814"/>
    </source>
</evidence>
<dbReference type="AlphaFoldDB" id="A0A8J8TEI9"/>
<proteinExistence type="predicted"/>
<dbReference type="EMBL" id="LVVT01000011">
    <property type="protein sequence ID" value="TQS83402.1"/>
    <property type="molecule type" value="Genomic_DNA"/>
</dbReference>
<feature type="transmembrane region" description="Helical" evidence="1">
    <location>
        <begin position="72"/>
        <end position="92"/>
    </location>
</feature>
<protein>
    <submittedName>
        <fullName evidence="2">Uncharacterized protein</fullName>
    </submittedName>
</protein>
<evidence type="ECO:0000313" key="2">
    <source>
        <dbReference type="EMBL" id="TQS83402.1"/>
    </source>
</evidence>
<organism evidence="2 3">
    <name type="scientific">Candidatus Methanomassiliicoccus intestinalis</name>
    <dbReference type="NCBI Taxonomy" id="1406512"/>
    <lineage>
        <taxon>Archaea</taxon>
        <taxon>Methanobacteriati</taxon>
        <taxon>Thermoplasmatota</taxon>
        <taxon>Thermoplasmata</taxon>
        <taxon>Methanomassiliicoccales</taxon>
        <taxon>Methanomassiliicoccaceae</taxon>
        <taxon>Methanomassiliicoccus</taxon>
    </lineage>
</organism>
<feature type="transmembrane region" description="Helical" evidence="1">
    <location>
        <begin position="140"/>
        <end position="161"/>
    </location>
</feature>
<keyword evidence="1" id="KW-0812">Transmembrane</keyword>
<keyword evidence="1" id="KW-1133">Transmembrane helix</keyword>
<feature type="transmembrane region" description="Helical" evidence="1">
    <location>
        <begin position="36"/>
        <end position="60"/>
    </location>
</feature>
<evidence type="ECO:0000256" key="1">
    <source>
        <dbReference type="SAM" id="Phobius"/>
    </source>
</evidence>